<comment type="caution">
    <text evidence="2">The sequence shown here is derived from an EMBL/GenBank/DDBJ whole genome shotgun (WGS) entry which is preliminary data.</text>
</comment>
<gene>
    <name evidence="2" type="ORF">ABC974_06670</name>
</gene>
<protein>
    <submittedName>
        <fullName evidence="2">DUF805 domain-containing protein</fullName>
    </submittedName>
</protein>
<evidence type="ECO:0000313" key="2">
    <source>
        <dbReference type="EMBL" id="MEN2789300.1"/>
    </source>
</evidence>
<feature type="transmembrane region" description="Helical" evidence="1">
    <location>
        <begin position="21"/>
        <end position="38"/>
    </location>
</feature>
<dbReference type="Pfam" id="PF05656">
    <property type="entry name" value="DUF805"/>
    <property type="match status" value="1"/>
</dbReference>
<name>A0ABU9Y0G9_9SPHN</name>
<keyword evidence="1" id="KW-0812">Transmembrane</keyword>
<evidence type="ECO:0000313" key="3">
    <source>
        <dbReference type="Proteomes" id="UP001419910"/>
    </source>
</evidence>
<dbReference type="Proteomes" id="UP001419910">
    <property type="component" value="Unassembled WGS sequence"/>
</dbReference>
<dbReference type="RefSeq" id="WP_343887399.1">
    <property type="nucleotide sequence ID" value="NZ_BAAAEH010000002.1"/>
</dbReference>
<accession>A0ABU9Y0G9</accession>
<keyword evidence="1" id="KW-1133">Transmembrane helix</keyword>
<keyword evidence="3" id="KW-1185">Reference proteome</keyword>
<dbReference type="InterPro" id="IPR008523">
    <property type="entry name" value="DUF805"/>
</dbReference>
<dbReference type="EMBL" id="JBDIME010000004">
    <property type="protein sequence ID" value="MEN2789300.1"/>
    <property type="molecule type" value="Genomic_DNA"/>
</dbReference>
<keyword evidence="1" id="KW-0472">Membrane</keyword>
<feature type="transmembrane region" description="Helical" evidence="1">
    <location>
        <begin position="58"/>
        <end position="75"/>
    </location>
</feature>
<organism evidence="2 3">
    <name type="scientific">Sphingomonas oligophenolica</name>
    <dbReference type="NCBI Taxonomy" id="301154"/>
    <lineage>
        <taxon>Bacteria</taxon>
        <taxon>Pseudomonadati</taxon>
        <taxon>Pseudomonadota</taxon>
        <taxon>Alphaproteobacteria</taxon>
        <taxon>Sphingomonadales</taxon>
        <taxon>Sphingomonadaceae</taxon>
        <taxon>Sphingomonas</taxon>
    </lineage>
</organism>
<sequence length="100" mass="10921">MSLWVFAIPLFARRLHDQNRSGLLALILPSVIIMKLYAQSLYDAGQLPVPTLGPPLNAVEIVLVVAFWILFLWPGTRGDNRFGPDPRAAPPPAVAPLIAP</sequence>
<proteinExistence type="predicted"/>
<reference evidence="2 3" key="1">
    <citation type="submission" date="2024-05" db="EMBL/GenBank/DDBJ databases">
        <authorList>
            <person name="Liu Q."/>
            <person name="Xin Y.-H."/>
        </authorList>
    </citation>
    <scope>NUCLEOTIDE SEQUENCE [LARGE SCALE GENOMIC DNA]</scope>
    <source>
        <strain evidence="2 3">CGMCC 1.10181</strain>
    </source>
</reference>
<evidence type="ECO:0000256" key="1">
    <source>
        <dbReference type="SAM" id="Phobius"/>
    </source>
</evidence>